<gene>
    <name evidence="6" type="ORF">BGZ65_011588</name>
</gene>
<comment type="caution">
    <text evidence="6">The sequence shown here is derived from an EMBL/GenBank/DDBJ whole genome shotgun (WGS) entry which is preliminary data.</text>
</comment>
<dbReference type="SUPFAM" id="SSF51905">
    <property type="entry name" value="FAD/NAD(P)-binding domain"/>
    <property type="match status" value="1"/>
</dbReference>
<accession>A0A9P6LVI5</accession>
<dbReference type="InterPro" id="IPR036188">
    <property type="entry name" value="FAD/NAD-bd_sf"/>
</dbReference>
<dbReference type="GO" id="GO:0004497">
    <property type="term" value="F:monooxygenase activity"/>
    <property type="evidence" value="ECO:0007669"/>
    <property type="project" value="InterPro"/>
</dbReference>
<keyword evidence="7" id="KW-1185">Reference proteome</keyword>
<name>A0A9P6LVI5_9FUNG</name>
<evidence type="ECO:0000256" key="2">
    <source>
        <dbReference type="ARBA" id="ARBA00022630"/>
    </source>
</evidence>
<sequence length="193" mass="22200">MDTIGIYSSRKPLDIKERYGEYPMIISRKELCSILADHVPHHKIKFGKRVLEIRQNSGEVIVQCSDKSVHHADILVGADGAYSAVRQCLHNSLDAKGLLPKHDTTPMGYQYDCLVRYQDKGKKYAEETIFKQSDWGEDAAEQMCREYRGLRTSYGFDMGYLMDRTPKEDTAKVMLEEKFYKTWFSGRVVLTGD</sequence>
<dbReference type="EMBL" id="JAAAHW010008236">
    <property type="protein sequence ID" value="KAF9944787.1"/>
    <property type="molecule type" value="Genomic_DNA"/>
</dbReference>
<dbReference type="InterPro" id="IPR050562">
    <property type="entry name" value="FAD_mOase_fung"/>
</dbReference>
<proteinExistence type="inferred from homology"/>
<dbReference type="InterPro" id="IPR002938">
    <property type="entry name" value="FAD-bd"/>
</dbReference>
<evidence type="ECO:0000313" key="7">
    <source>
        <dbReference type="Proteomes" id="UP000749646"/>
    </source>
</evidence>
<organism evidence="6 7">
    <name type="scientific">Modicella reniformis</name>
    <dbReference type="NCBI Taxonomy" id="1440133"/>
    <lineage>
        <taxon>Eukaryota</taxon>
        <taxon>Fungi</taxon>
        <taxon>Fungi incertae sedis</taxon>
        <taxon>Mucoromycota</taxon>
        <taxon>Mortierellomycotina</taxon>
        <taxon>Mortierellomycetes</taxon>
        <taxon>Mortierellales</taxon>
        <taxon>Mortierellaceae</taxon>
        <taxon>Modicella</taxon>
    </lineage>
</organism>
<comment type="similarity">
    <text evidence="1">Belongs to the paxM FAD-dependent monooxygenase family.</text>
</comment>
<dbReference type="GO" id="GO:0071949">
    <property type="term" value="F:FAD binding"/>
    <property type="evidence" value="ECO:0007669"/>
    <property type="project" value="InterPro"/>
</dbReference>
<evidence type="ECO:0000256" key="3">
    <source>
        <dbReference type="ARBA" id="ARBA00022827"/>
    </source>
</evidence>
<dbReference type="Proteomes" id="UP000749646">
    <property type="component" value="Unassembled WGS sequence"/>
</dbReference>
<feature type="non-terminal residue" evidence="6">
    <location>
        <position position="1"/>
    </location>
</feature>
<dbReference type="PANTHER" id="PTHR47356:SF2">
    <property type="entry name" value="FAD-BINDING DOMAIN-CONTAINING PROTEIN-RELATED"/>
    <property type="match status" value="1"/>
</dbReference>
<dbReference type="Gene3D" id="3.50.50.60">
    <property type="entry name" value="FAD/NAD(P)-binding domain"/>
    <property type="match status" value="1"/>
</dbReference>
<feature type="domain" description="FAD-binding" evidence="5">
    <location>
        <begin position="10"/>
        <end position="93"/>
    </location>
</feature>
<reference evidence="6" key="1">
    <citation type="journal article" date="2020" name="Fungal Divers.">
        <title>Resolving the Mortierellaceae phylogeny through synthesis of multi-gene phylogenetics and phylogenomics.</title>
        <authorList>
            <person name="Vandepol N."/>
            <person name="Liber J."/>
            <person name="Desiro A."/>
            <person name="Na H."/>
            <person name="Kennedy M."/>
            <person name="Barry K."/>
            <person name="Grigoriev I.V."/>
            <person name="Miller A.N."/>
            <person name="O'Donnell K."/>
            <person name="Stajich J.E."/>
            <person name="Bonito G."/>
        </authorList>
    </citation>
    <scope>NUCLEOTIDE SEQUENCE</scope>
    <source>
        <strain evidence="6">MES-2147</strain>
    </source>
</reference>
<evidence type="ECO:0000313" key="6">
    <source>
        <dbReference type="EMBL" id="KAF9944787.1"/>
    </source>
</evidence>
<dbReference type="OrthoDB" id="655030at2759"/>
<evidence type="ECO:0000259" key="5">
    <source>
        <dbReference type="Pfam" id="PF01494"/>
    </source>
</evidence>
<keyword evidence="3" id="KW-0274">FAD</keyword>
<protein>
    <recommendedName>
        <fullName evidence="5">FAD-binding domain-containing protein</fullName>
    </recommendedName>
</protein>
<dbReference type="AlphaFoldDB" id="A0A9P6LVI5"/>
<keyword evidence="4" id="KW-0560">Oxidoreductase</keyword>
<dbReference type="Pfam" id="PF01494">
    <property type="entry name" value="FAD_binding_3"/>
    <property type="match status" value="1"/>
</dbReference>
<dbReference type="PANTHER" id="PTHR47356">
    <property type="entry name" value="FAD-DEPENDENT MONOOXYGENASE ASQG-RELATED"/>
    <property type="match status" value="1"/>
</dbReference>
<keyword evidence="2" id="KW-0285">Flavoprotein</keyword>
<evidence type="ECO:0000256" key="4">
    <source>
        <dbReference type="ARBA" id="ARBA00023002"/>
    </source>
</evidence>
<evidence type="ECO:0000256" key="1">
    <source>
        <dbReference type="ARBA" id="ARBA00007992"/>
    </source>
</evidence>